<feature type="transmembrane region" description="Helical" evidence="1">
    <location>
        <begin position="863"/>
        <end position="883"/>
    </location>
</feature>
<dbReference type="RefSeq" id="WP_389362821.1">
    <property type="nucleotide sequence ID" value="NZ_JBIACK010000011.1"/>
</dbReference>
<keyword evidence="3" id="KW-1185">Reference proteome</keyword>
<dbReference type="Pfam" id="PF00873">
    <property type="entry name" value="ACR_tran"/>
    <property type="match status" value="1"/>
</dbReference>
<organism evidence="2 3">
    <name type="scientific">Cytobacillus spartinae</name>
    <dbReference type="NCBI Taxonomy" id="3299023"/>
    <lineage>
        <taxon>Bacteria</taxon>
        <taxon>Bacillati</taxon>
        <taxon>Bacillota</taxon>
        <taxon>Bacilli</taxon>
        <taxon>Bacillales</taxon>
        <taxon>Bacillaceae</taxon>
        <taxon>Cytobacillus</taxon>
    </lineage>
</organism>
<dbReference type="Gene3D" id="3.30.2090.10">
    <property type="entry name" value="Multidrug efflux transporter AcrB TolC docking domain, DN and DC subdomains"/>
    <property type="match status" value="2"/>
</dbReference>
<dbReference type="Gene3D" id="3.30.70.1320">
    <property type="entry name" value="Multidrug efflux transporter AcrB pore domain like"/>
    <property type="match status" value="1"/>
</dbReference>
<dbReference type="InterPro" id="IPR027463">
    <property type="entry name" value="AcrB_DN_DC_subdom"/>
</dbReference>
<dbReference type="Proteomes" id="UP001601059">
    <property type="component" value="Unassembled WGS sequence"/>
</dbReference>
<keyword evidence="1" id="KW-0812">Transmembrane</keyword>
<feature type="transmembrane region" description="Helical" evidence="1">
    <location>
        <begin position="837"/>
        <end position="856"/>
    </location>
</feature>
<accession>A0ABW6KJE0</accession>
<feature type="transmembrane region" description="Helical" evidence="1">
    <location>
        <begin position="464"/>
        <end position="491"/>
    </location>
</feature>
<dbReference type="Gene3D" id="3.30.70.1430">
    <property type="entry name" value="Multidrug efflux transporter AcrB pore domain"/>
    <property type="match status" value="2"/>
</dbReference>
<keyword evidence="1" id="KW-0472">Membrane</keyword>
<dbReference type="PRINTS" id="PR00702">
    <property type="entry name" value="ACRIFLAVINRP"/>
</dbReference>
<feature type="transmembrane region" description="Helical" evidence="1">
    <location>
        <begin position="360"/>
        <end position="380"/>
    </location>
</feature>
<feature type="transmembrane region" description="Helical" evidence="1">
    <location>
        <begin position="516"/>
        <end position="538"/>
    </location>
</feature>
<dbReference type="SUPFAM" id="SSF82693">
    <property type="entry name" value="Multidrug efflux transporter AcrB pore domain, PN1, PN2, PC1 and PC2 subdomains"/>
    <property type="match status" value="1"/>
</dbReference>
<feature type="transmembrane region" description="Helical" evidence="1">
    <location>
        <begin position="966"/>
        <end position="991"/>
    </location>
</feature>
<feature type="transmembrane region" description="Helical" evidence="1">
    <location>
        <begin position="889"/>
        <end position="910"/>
    </location>
</feature>
<dbReference type="SUPFAM" id="SSF82866">
    <property type="entry name" value="Multidrug efflux transporter AcrB transmembrane domain"/>
    <property type="match status" value="2"/>
</dbReference>
<dbReference type="Gene3D" id="3.30.70.1440">
    <property type="entry name" value="Multidrug efflux transporter AcrB pore domain"/>
    <property type="match status" value="1"/>
</dbReference>
<dbReference type="SUPFAM" id="SSF82714">
    <property type="entry name" value="Multidrug efflux transporter AcrB TolC docking domain, DN and DC subdomains"/>
    <property type="match status" value="2"/>
</dbReference>
<evidence type="ECO:0000256" key="1">
    <source>
        <dbReference type="SAM" id="Phobius"/>
    </source>
</evidence>
<feature type="transmembrane region" description="Helical" evidence="1">
    <location>
        <begin position="432"/>
        <end position="452"/>
    </location>
</feature>
<protein>
    <submittedName>
        <fullName evidence="2">Efflux RND transporter permease subunit</fullName>
    </submittedName>
</protein>
<reference evidence="2 3" key="1">
    <citation type="submission" date="2024-08" db="EMBL/GenBank/DDBJ databases">
        <title>Two novel Cytobacillus novel species.</title>
        <authorList>
            <person name="Liu G."/>
        </authorList>
    </citation>
    <scope>NUCLEOTIDE SEQUENCE [LARGE SCALE GENOMIC DNA]</scope>
    <source>
        <strain evidence="2 3">FJAT-54145</strain>
    </source>
</reference>
<evidence type="ECO:0000313" key="3">
    <source>
        <dbReference type="Proteomes" id="UP001601059"/>
    </source>
</evidence>
<keyword evidence="1" id="KW-1133">Transmembrane helix</keyword>
<gene>
    <name evidence="2" type="ORF">ACFYKX_19670</name>
</gene>
<feature type="transmembrane region" description="Helical" evidence="1">
    <location>
        <begin position="931"/>
        <end position="954"/>
    </location>
</feature>
<dbReference type="PANTHER" id="PTHR32063">
    <property type="match status" value="1"/>
</dbReference>
<sequence>MKSIIQFSMKNTVALFLMIILLLGGGIFAAREMNIEKYPGVDIPYLGVWISYPGASPEQALKDIGEPATKEAMNIKDVKNVYSDATAWGVWLTIEYDMSINMDEGEDRAREALSKIQLPDGAGQPEFQRQSPNSMPIFSAGFSTEDNSKEVQQYVKDTVVPTIEGIEGVSEVQTSGIDEQKAYVKVDPEKLKNYDLTLDQVKQFILGNNLSIPTGELAINDEILPVRVSKELSSISAIEDINILVSPLVNDGKSSIKLKEIADVEYGVQSSKNYTRINAKDAVTFEIIAEPGANSVAIVEEVKEHLEKFDLPANAEIEILSDQSKSINDSVSAMLREAMLGALMAVVVTLLFLRNIRSTLIAIISIPLSIFASIMVLNALGYTLNIMTLAGIAVAVGRVVDDSIVVIENVFRRVRASEVRDSKLVEDSTREVASAITSSTITTVAVFLPMAFVPGIVGRFFAPLAWTIVISLLFSLLVAITIVPLLSRIFLLKLDPKEHKENGLQKLYRKTLKWSLSHRLVTLGMAVVILVGSVAAIAPQLGTTFLPQETLLEYRTSISMEEGTNVEKTNKIASEVETILLNRKDIDKVSTSVGEGNASISFVMKEDVEDVHAAVADIRTEFKKVLGAKEITVTSTGDMTGGGTSYLQIVVNGPNMEDIKAGSEQMVTELKKIKGLDEVVTTLEGEKPEIKIELDEEKLIENGLMPAMVAQSLRTMITGETVTKVVLDRETTDLQLTLKLDELNSMEVLGEQKITNAFGTQVALEDVGTLKKVKSKTAINHLNGKEYVFVRGSIVDSNTGEVSKRAYEALEKLELPEGVTWKTEGASAAMDEGFKNMAIAIAVSILLVYMVMVIAFGEGKAPFVILFAIPFSVIGALIGLFVVGEPIGMPSMIGLLMLNGIVVTNAIVLIDKVKKNENEGMEKHEALIEAGVVRIRPILMTAIATIGALVPMAVSAHAGLVSTSLAVVVIGGLTTSTLLTLIIVPVLYSLFHPKRKNKKAQQVAEAA</sequence>
<dbReference type="Gene3D" id="1.20.1640.10">
    <property type="entry name" value="Multidrug efflux transporter AcrB transmembrane domain"/>
    <property type="match status" value="2"/>
</dbReference>
<dbReference type="InterPro" id="IPR001036">
    <property type="entry name" value="Acrflvin-R"/>
</dbReference>
<evidence type="ECO:0000313" key="2">
    <source>
        <dbReference type="EMBL" id="MFE8702827.1"/>
    </source>
</evidence>
<dbReference type="EMBL" id="JBIACK010000011">
    <property type="protein sequence ID" value="MFE8702827.1"/>
    <property type="molecule type" value="Genomic_DNA"/>
</dbReference>
<proteinExistence type="predicted"/>
<dbReference type="PANTHER" id="PTHR32063:SF0">
    <property type="entry name" value="SWARMING MOTILITY PROTEIN SWRC"/>
    <property type="match status" value="1"/>
</dbReference>
<comment type="caution">
    <text evidence="2">The sequence shown here is derived from an EMBL/GenBank/DDBJ whole genome shotgun (WGS) entry which is preliminary data.</text>
</comment>
<name>A0ABW6KJE0_9BACI</name>